<evidence type="ECO:0000256" key="6">
    <source>
        <dbReference type="HAMAP-Rule" id="MF_00220"/>
    </source>
</evidence>
<feature type="binding site" evidence="6">
    <location>
        <position position="235"/>
    </location>
    <ligand>
        <name>Zn(2+)</name>
        <dbReference type="ChEBI" id="CHEBI:29105"/>
        <label>2</label>
    </ligand>
</feature>
<dbReference type="GO" id="GO:0004151">
    <property type="term" value="F:dihydroorotase activity"/>
    <property type="evidence" value="ECO:0007669"/>
    <property type="project" value="UniProtKB-UniRule"/>
</dbReference>
<evidence type="ECO:0000256" key="3">
    <source>
        <dbReference type="ARBA" id="ARBA00022723"/>
    </source>
</evidence>
<reference evidence="8" key="2">
    <citation type="submission" date="2020-09" db="EMBL/GenBank/DDBJ databases">
        <authorList>
            <person name="Sun Q."/>
            <person name="Zhou Y."/>
        </authorList>
    </citation>
    <scope>NUCLEOTIDE SEQUENCE</scope>
    <source>
        <strain evidence="8">CGMCC 1.15179</strain>
    </source>
</reference>
<keyword evidence="6" id="KW-0862">Zinc</keyword>
<dbReference type="InterPro" id="IPR050138">
    <property type="entry name" value="DHOase/Allantoinase_Hydrolase"/>
</dbReference>
<evidence type="ECO:0000256" key="5">
    <source>
        <dbReference type="ARBA" id="ARBA00022975"/>
    </source>
</evidence>
<dbReference type="GO" id="GO:0004038">
    <property type="term" value="F:allantoinase activity"/>
    <property type="evidence" value="ECO:0007669"/>
    <property type="project" value="TreeGrafter"/>
</dbReference>
<name>A0A8J2YE05_9BACL</name>
<feature type="binding site" evidence="6">
    <location>
        <position position="64"/>
    </location>
    <ligand>
        <name>Zn(2+)</name>
        <dbReference type="ChEBI" id="CHEBI:29105"/>
        <label>1</label>
    </ligand>
</feature>
<comment type="pathway">
    <text evidence="6">Pyrimidine metabolism; UMP biosynthesis via de novo pathway; (S)-dihydroorotate from bicarbonate: step 3/3.</text>
</comment>
<gene>
    <name evidence="6 8" type="primary">pyrC</name>
    <name evidence="8" type="ORF">GCM10011571_25510</name>
</gene>
<dbReference type="HAMAP" id="MF_00220_B">
    <property type="entry name" value="PyrC_classI_B"/>
    <property type="match status" value="1"/>
</dbReference>
<dbReference type="RefSeq" id="WP_188648275.1">
    <property type="nucleotide sequence ID" value="NZ_BMHQ01000009.1"/>
</dbReference>
<evidence type="ECO:0000313" key="8">
    <source>
        <dbReference type="EMBL" id="GGE22337.1"/>
    </source>
</evidence>
<keyword evidence="3 6" id="KW-0479">Metal-binding</keyword>
<dbReference type="EC" id="3.5.2.3" evidence="6"/>
<comment type="catalytic activity">
    <reaction evidence="6">
        <text>(S)-dihydroorotate + H2O = N-carbamoyl-L-aspartate + H(+)</text>
        <dbReference type="Rhea" id="RHEA:24296"/>
        <dbReference type="ChEBI" id="CHEBI:15377"/>
        <dbReference type="ChEBI" id="CHEBI:15378"/>
        <dbReference type="ChEBI" id="CHEBI:30864"/>
        <dbReference type="ChEBI" id="CHEBI:32814"/>
        <dbReference type="EC" id="3.5.2.3"/>
    </reaction>
</comment>
<dbReference type="InterPro" id="IPR024403">
    <property type="entry name" value="DHOase_cat"/>
</dbReference>
<sequence>MKRLLKNGKVLDRTTGELVAADVLVEGRKVAKIGPNLAQNVTVDQVVELGGKLILPGLIDMHIHLREPGFEAKETIATGTKAAARGGFTTVACMPNTRPVTDQPETVRAIREKARQGGGARVLPIAAITQGSQGKELTNFAALKEAGAVAVSDDGVGVQNPRVMKEAMCQAAQLDMPVVAHCEEEALLVPGACVHDGVFAEKHGLPGIPSESEAIHVGRDILLAEDTGVHYHVCHISAEASVRLVREAKSRGQRVTAEVTPHHLLLCEEDIPSPDPMFKMNPPLRRKRDREVLLEALKDGTIDFIATDHAPHTAEEKARSMTEAPFGIVGLETAFPLLYTHLVLTGKLTLLELVDKMSRIPAECFGLPYGTLEEGKTADLTVVDLEEEREIHPAEFLSKGKNTPFAGWKGKGWPVLTLLEGEIVWEQQTPGV</sequence>
<dbReference type="SUPFAM" id="SSF51556">
    <property type="entry name" value="Metallo-dependent hydrolases"/>
    <property type="match status" value="1"/>
</dbReference>
<organism evidence="8 9">
    <name type="scientific">Marinithermofilum abyssi</name>
    <dbReference type="NCBI Taxonomy" id="1571185"/>
    <lineage>
        <taxon>Bacteria</taxon>
        <taxon>Bacillati</taxon>
        <taxon>Bacillota</taxon>
        <taxon>Bacilli</taxon>
        <taxon>Bacillales</taxon>
        <taxon>Thermoactinomycetaceae</taxon>
        <taxon>Marinithermofilum</taxon>
    </lineage>
</organism>
<feature type="domain" description="Dihydroorotase catalytic" evidence="7">
    <location>
        <begin position="51"/>
        <end position="239"/>
    </location>
</feature>
<comment type="similarity">
    <text evidence="2 6">Belongs to the metallo-dependent hydrolases superfamily. DHOase family. Class I DHOase subfamily.</text>
</comment>
<evidence type="ECO:0000313" key="9">
    <source>
        <dbReference type="Proteomes" id="UP000625210"/>
    </source>
</evidence>
<dbReference type="PROSITE" id="PS00483">
    <property type="entry name" value="DIHYDROOROTASE_2"/>
    <property type="match status" value="1"/>
</dbReference>
<dbReference type="InterPro" id="IPR032466">
    <property type="entry name" value="Metal_Hydrolase"/>
</dbReference>
<dbReference type="NCBIfam" id="NF006837">
    <property type="entry name" value="PRK09357.1-2"/>
    <property type="match status" value="1"/>
</dbReference>
<dbReference type="InterPro" id="IPR011059">
    <property type="entry name" value="Metal-dep_hydrolase_composite"/>
</dbReference>
<dbReference type="GO" id="GO:0005737">
    <property type="term" value="C:cytoplasm"/>
    <property type="evidence" value="ECO:0007669"/>
    <property type="project" value="TreeGrafter"/>
</dbReference>
<dbReference type="SUPFAM" id="SSF51338">
    <property type="entry name" value="Composite domain of metallo-dependent hydrolases"/>
    <property type="match status" value="1"/>
</dbReference>
<dbReference type="GO" id="GO:0008270">
    <property type="term" value="F:zinc ion binding"/>
    <property type="evidence" value="ECO:0007669"/>
    <property type="project" value="UniProtKB-UniRule"/>
</dbReference>
<dbReference type="Proteomes" id="UP000625210">
    <property type="component" value="Unassembled WGS sequence"/>
</dbReference>
<evidence type="ECO:0000256" key="4">
    <source>
        <dbReference type="ARBA" id="ARBA00022801"/>
    </source>
</evidence>
<comment type="cofactor">
    <cofactor evidence="6">
        <name>Zn(2+)</name>
        <dbReference type="ChEBI" id="CHEBI:29105"/>
    </cofactor>
    <text evidence="6">Binds 2 Zn(2+) ions per subunit.</text>
</comment>
<reference evidence="8" key="1">
    <citation type="journal article" date="2014" name="Int. J. Syst. Evol. Microbiol.">
        <title>Complete genome sequence of Corynebacterium casei LMG S-19264T (=DSM 44701T), isolated from a smear-ripened cheese.</title>
        <authorList>
            <consortium name="US DOE Joint Genome Institute (JGI-PGF)"/>
            <person name="Walter F."/>
            <person name="Albersmeier A."/>
            <person name="Kalinowski J."/>
            <person name="Ruckert C."/>
        </authorList>
    </citation>
    <scope>NUCLEOTIDE SEQUENCE</scope>
    <source>
        <strain evidence="8">CGMCC 1.15179</strain>
    </source>
</reference>
<dbReference type="Gene3D" id="3.20.20.140">
    <property type="entry name" value="Metal-dependent hydrolases"/>
    <property type="match status" value="1"/>
</dbReference>
<feature type="binding site" evidence="6">
    <location>
        <position position="181"/>
    </location>
    <ligand>
        <name>Zn(2+)</name>
        <dbReference type="ChEBI" id="CHEBI:29105"/>
        <label>2</label>
    </ligand>
</feature>
<dbReference type="GO" id="GO:0044205">
    <property type="term" value="P:'de novo' UMP biosynthetic process"/>
    <property type="evidence" value="ECO:0007669"/>
    <property type="project" value="UniProtKB-UniRule"/>
</dbReference>
<feature type="binding site" evidence="6">
    <location>
        <position position="154"/>
    </location>
    <ligand>
        <name>Zn(2+)</name>
        <dbReference type="ChEBI" id="CHEBI:29105"/>
        <label>1</label>
    </ligand>
</feature>
<dbReference type="PROSITE" id="PS00482">
    <property type="entry name" value="DIHYDROOROTASE_1"/>
    <property type="match status" value="1"/>
</dbReference>
<keyword evidence="9" id="KW-1185">Reference proteome</keyword>
<feature type="binding site" evidence="6">
    <location>
        <position position="308"/>
    </location>
    <ligand>
        <name>Zn(2+)</name>
        <dbReference type="ChEBI" id="CHEBI:29105"/>
        <label>1</label>
    </ligand>
</feature>
<comment type="function">
    <text evidence="1 6">Catalyzes the reversible cyclization of carbamoyl aspartate to dihydroorotate.</text>
</comment>
<feature type="binding site" evidence="6">
    <location>
        <position position="62"/>
    </location>
    <ligand>
        <name>Zn(2+)</name>
        <dbReference type="ChEBI" id="CHEBI:29105"/>
        <label>1</label>
    </ligand>
</feature>
<feature type="active site" evidence="6">
    <location>
        <position position="308"/>
    </location>
</feature>
<evidence type="ECO:0000256" key="2">
    <source>
        <dbReference type="ARBA" id="ARBA00010286"/>
    </source>
</evidence>
<feature type="binding site" evidence="6">
    <location>
        <begin position="64"/>
        <end position="66"/>
    </location>
    <ligand>
        <name>substrate</name>
    </ligand>
</feature>
<feature type="binding site" evidence="6">
    <location>
        <position position="96"/>
    </location>
    <ligand>
        <name>substrate</name>
    </ligand>
</feature>
<keyword evidence="4 6" id="KW-0378">Hydrolase</keyword>
<dbReference type="AlphaFoldDB" id="A0A8J2YE05"/>
<keyword evidence="5 6" id="KW-0665">Pyrimidine biosynthesis</keyword>
<protein>
    <recommendedName>
        <fullName evidence="6">Dihydroorotase</fullName>
        <shortName evidence="6">DHOase</shortName>
        <ecNumber evidence="6">3.5.2.3</ecNumber>
    </recommendedName>
</protein>
<evidence type="ECO:0000256" key="1">
    <source>
        <dbReference type="ARBA" id="ARBA00002368"/>
    </source>
</evidence>
<proteinExistence type="inferred from homology"/>
<accession>A0A8J2YE05</accession>
<comment type="caution">
    <text evidence="8">The sequence shown here is derived from an EMBL/GenBank/DDBJ whole genome shotgun (WGS) entry which is preliminary data.</text>
</comment>
<dbReference type="EMBL" id="BMHQ01000009">
    <property type="protein sequence ID" value="GGE22337.1"/>
    <property type="molecule type" value="Genomic_DNA"/>
</dbReference>
<dbReference type="Pfam" id="PF12890">
    <property type="entry name" value="DHOase"/>
    <property type="match status" value="1"/>
</dbReference>
<dbReference type="InterPro" id="IPR002195">
    <property type="entry name" value="Dihydroorotase_CS"/>
</dbReference>
<evidence type="ECO:0000259" key="7">
    <source>
        <dbReference type="Pfam" id="PF12890"/>
    </source>
</evidence>
<dbReference type="Gene3D" id="2.30.40.10">
    <property type="entry name" value="Urease, subunit C, domain 1"/>
    <property type="match status" value="1"/>
</dbReference>
<feature type="binding site" evidence="6">
    <location>
        <position position="281"/>
    </location>
    <ligand>
        <name>substrate</name>
    </ligand>
</feature>
<dbReference type="PANTHER" id="PTHR43668">
    <property type="entry name" value="ALLANTOINASE"/>
    <property type="match status" value="1"/>
</dbReference>
<feature type="binding site" evidence="6">
    <location>
        <position position="312"/>
    </location>
    <ligand>
        <name>substrate</name>
    </ligand>
</feature>
<feature type="binding site" evidence="6">
    <location>
        <position position="154"/>
    </location>
    <ligand>
        <name>Zn(2+)</name>
        <dbReference type="ChEBI" id="CHEBI:29105"/>
        <label>2</label>
    </ligand>
</feature>
<dbReference type="GO" id="GO:0006145">
    <property type="term" value="P:purine nucleobase catabolic process"/>
    <property type="evidence" value="ECO:0007669"/>
    <property type="project" value="TreeGrafter"/>
</dbReference>
<dbReference type="PANTHER" id="PTHR43668:SF2">
    <property type="entry name" value="ALLANTOINASE"/>
    <property type="match status" value="1"/>
</dbReference>
<dbReference type="InterPro" id="IPR004722">
    <property type="entry name" value="DHOase"/>
</dbReference>
<dbReference type="NCBIfam" id="TIGR00857">
    <property type="entry name" value="pyrC_multi"/>
    <property type="match status" value="1"/>
</dbReference>
<dbReference type="UniPathway" id="UPA00070">
    <property type="reaction ID" value="UER00117"/>
</dbReference>
<dbReference type="CDD" id="cd01317">
    <property type="entry name" value="DHOase_IIa"/>
    <property type="match status" value="1"/>
</dbReference>
<feature type="binding site" evidence="6">
    <location>
        <begin position="326"/>
        <end position="327"/>
    </location>
    <ligand>
        <name>substrate</name>
    </ligand>
</feature>